<feature type="transmembrane region" description="Helical" evidence="8">
    <location>
        <begin position="209"/>
        <end position="230"/>
    </location>
</feature>
<proteinExistence type="inferred from homology"/>
<name>A0ABT1GAI0_9GAMM</name>
<evidence type="ECO:0000256" key="3">
    <source>
        <dbReference type="ARBA" id="ARBA00022475"/>
    </source>
</evidence>
<dbReference type="Proteomes" id="UP001523550">
    <property type="component" value="Unassembled WGS sequence"/>
</dbReference>
<protein>
    <recommendedName>
        <fullName evidence="11">Intracellular growth attenuator protein IgaA</fullName>
    </recommendedName>
</protein>
<evidence type="ECO:0000256" key="5">
    <source>
        <dbReference type="ARBA" id="ARBA00022692"/>
    </source>
</evidence>
<evidence type="ECO:0000313" key="9">
    <source>
        <dbReference type="EMBL" id="MCP1728331.1"/>
    </source>
</evidence>
<dbReference type="EMBL" id="JALJYF010000002">
    <property type="protein sequence ID" value="MCP1728331.1"/>
    <property type="molecule type" value="Genomic_DNA"/>
</dbReference>
<feature type="transmembrane region" description="Helical" evidence="8">
    <location>
        <begin position="347"/>
        <end position="367"/>
    </location>
</feature>
<comment type="caution">
    <text evidence="9">The sequence shown here is derived from an EMBL/GenBank/DDBJ whole genome shotgun (WGS) entry which is preliminary data.</text>
</comment>
<gene>
    <name evidence="9" type="ORF">J2T60_002331</name>
</gene>
<keyword evidence="7 8" id="KW-0472">Membrane</keyword>
<dbReference type="InterPro" id="IPR010771">
    <property type="entry name" value="IgaA"/>
</dbReference>
<feature type="transmembrane region" description="Helical" evidence="8">
    <location>
        <begin position="677"/>
        <end position="700"/>
    </location>
</feature>
<keyword evidence="3" id="KW-1003">Cell membrane</keyword>
<keyword evidence="6 8" id="KW-1133">Transmembrane helix</keyword>
<keyword evidence="5 8" id="KW-0812">Transmembrane</keyword>
<organism evidence="9 10">
    <name type="scientific">Natronospira proteinivora</name>
    <dbReference type="NCBI Taxonomy" id="1807133"/>
    <lineage>
        <taxon>Bacteria</taxon>
        <taxon>Pseudomonadati</taxon>
        <taxon>Pseudomonadota</taxon>
        <taxon>Gammaproteobacteria</taxon>
        <taxon>Natronospirales</taxon>
        <taxon>Natronospiraceae</taxon>
        <taxon>Natronospira</taxon>
    </lineage>
</organism>
<reference evidence="9 10" key="1">
    <citation type="submission" date="2022-03" db="EMBL/GenBank/DDBJ databases">
        <title>Genomic Encyclopedia of Type Strains, Phase III (KMG-III): the genomes of soil and plant-associated and newly described type strains.</title>
        <authorList>
            <person name="Whitman W."/>
        </authorList>
    </citation>
    <scope>NUCLEOTIDE SEQUENCE [LARGE SCALE GENOMIC DNA]</scope>
    <source>
        <strain evidence="9 10">BSker1</strain>
    </source>
</reference>
<evidence type="ECO:0000256" key="8">
    <source>
        <dbReference type="SAM" id="Phobius"/>
    </source>
</evidence>
<evidence type="ECO:0008006" key="11">
    <source>
        <dbReference type="Google" id="ProtNLM"/>
    </source>
</evidence>
<accession>A0ABT1GAI0</accession>
<evidence type="ECO:0000256" key="6">
    <source>
        <dbReference type="ARBA" id="ARBA00022989"/>
    </source>
</evidence>
<comment type="similarity">
    <text evidence="2">Belongs to the IgaA family.</text>
</comment>
<evidence type="ECO:0000313" key="10">
    <source>
        <dbReference type="Proteomes" id="UP001523550"/>
    </source>
</evidence>
<keyword evidence="4" id="KW-0997">Cell inner membrane</keyword>
<keyword evidence="10" id="KW-1185">Reference proteome</keyword>
<dbReference type="RefSeq" id="WP_253450251.1">
    <property type="nucleotide sequence ID" value="NZ_JALJYF010000002.1"/>
</dbReference>
<evidence type="ECO:0000256" key="4">
    <source>
        <dbReference type="ARBA" id="ARBA00022519"/>
    </source>
</evidence>
<comment type="subcellular location">
    <subcellularLocation>
        <location evidence="1">Cell inner membrane</location>
        <topology evidence="1">Multi-pass membrane protein</topology>
    </subcellularLocation>
</comment>
<feature type="transmembrane region" description="Helical" evidence="8">
    <location>
        <begin position="236"/>
        <end position="255"/>
    </location>
</feature>
<feature type="transmembrane region" description="Helical" evidence="8">
    <location>
        <begin position="6"/>
        <end position="28"/>
    </location>
</feature>
<evidence type="ECO:0000256" key="1">
    <source>
        <dbReference type="ARBA" id="ARBA00004429"/>
    </source>
</evidence>
<dbReference type="Pfam" id="PF07095">
    <property type="entry name" value="IgaA"/>
    <property type="match status" value="1"/>
</dbReference>
<sequence length="717" mass="78990">MDGFVLIKIALFLIIAFVSIVSGINYQLRRRRSRRTAKRARQELPPLRQLDSRELEALQGQLNDPARPDRQLSLDNHQVYRLGGLFERHGLDAGGNTTWHDLIGGIEVILPYDAALSLREDNEAEVAFAGRYAVVVRLNDDFELGGAVERQRRREEQENQWEAGIRGPLKQVFQDGADTDDDRPRGTVRILSQRLESSAEVEDREGRGIGFLSGAVWLAAFIALAIAAVVEGETARQIWAIAGGVLGLLGLWLFWRPYRPGEPARVNRVEGPLDILFYENPNGGPNTGQPVLGNALPFTVPRHWFGKLGAQIGQRVEADIRVTDRTAVGLDPNFSIDAEMMQSPPRYWGRHLTLSLVAAGAFFALLANSPGPVGDVLQAHHALNGGELREYHDSPSLAESMPALGEMVSLAGQGHCQVETPSSNQVTGQIDCSRIRWDGDLLDEPIEPLPEYLQLLGGGDYLDTRDLTAMERMLVGGQTRGRDVRVIENPGRAVSLVQQVCGDEEANGQGRRSLLVHSCDQAQELLLSRMILDMEDAPEDWAGLSEAFNDDANDDVVGLILKRELDRFYRHGRELSNRITVDHREALAESILVHQGGGVLLEVQNAADAELPSYHFRNDGLGHWQALKRLTTDEGADDFAVEGLVMAAGVDDSGAPHLLLDASRSSDSSWPALMRSAALILAGLLLIIHLPLFVATLMAARRRRRTLRSEVNSDSML</sequence>
<evidence type="ECO:0000256" key="2">
    <source>
        <dbReference type="ARBA" id="ARBA00009494"/>
    </source>
</evidence>
<evidence type="ECO:0000256" key="7">
    <source>
        <dbReference type="ARBA" id="ARBA00023136"/>
    </source>
</evidence>